<keyword evidence="1" id="KW-0802">TPR repeat</keyword>
<dbReference type="Pfam" id="PF13414">
    <property type="entry name" value="TPR_11"/>
    <property type="match status" value="1"/>
</dbReference>
<evidence type="ECO:0000256" key="2">
    <source>
        <dbReference type="SAM" id="SignalP"/>
    </source>
</evidence>
<dbReference type="SUPFAM" id="SSF48452">
    <property type="entry name" value="TPR-like"/>
    <property type="match status" value="1"/>
</dbReference>
<dbReference type="PROSITE" id="PS50005">
    <property type="entry name" value="TPR"/>
    <property type="match status" value="1"/>
</dbReference>
<dbReference type="RefSeq" id="WP_343859600.1">
    <property type="nucleotide sequence ID" value="NZ_BAAAFD010000005.1"/>
</dbReference>
<proteinExistence type="predicted"/>
<keyword evidence="4" id="KW-1185">Reference proteome</keyword>
<evidence type="ECO:0000313" key="4">
    <source>
        <dbReference type="Proteomes" id="UP001500359"/>
    </source>
</evidence>
<feature type="signal peptide" evidence="2">
    <location>
        <begin position="1"/>
        <end position="30"/>
    </location>
</feature>
<evidence type="ECO:0008006" key="5">
    <source>
        <dbReference type="Google" id="ProtNLM"/>
    </source>
</evidence>
<dbReference type="Gene3D" id="1.25.40.10">
    <property type="entry name" value="Tetratricopeptide repeat domain"/>
    <property type="match status" value="1"/>
</dbReference>
<evidence type="ECO:0000313" key="3">
    <source>
        <dbReference type="EMBL" id="GAA0856939.1"/>
    </source>
</evidence>
<comment type="caution">
    <text evidence="3">The sequence shown here is derived from an EMBL/GenBank/DDBJ whole genome shotgun (WGS) entry which is preliminary data.</text>
</comment>
<dbReference type="InterPro" id="IPR019734">
    <property type="entry name" value="TPR_rpt"/>
</dbReference>
<feature type="repeat" description="TPR" evidence="1">
    <location>
        <begin position="148"/>
        <end position="181"/>
    </location>
</feature>
<name>A0ABP3WUN3_9ALTE</name>
<feature type="chain" id="PRO_5045235567" description="Tetratricopeptide repeat protein" evidence="2">
    <location>
        <begin position="31"/>
        <end position="230"/>
    </location>
</feature>
<reference evidence="4" key="1">
    <citation type="journal article" date="2019" name="Int. J. Syst. Evol. Microbiol.">
        <title>The Global Catalogue of Microorganisms (GCM) 10K type strain sequencing project: providing services to taxonomists for standard genome sequencing and annotation.</title>
        <authorList>
            <consortium name="The Broad Institute Genomics Platform"/>
            <consortium name="The Broad Institute Genome Sequencing Center for Infectious Disease"/>
            <person name="Wu L."/>
            <person name="Ma J."/>
        </authorList>
    </citation>
    <scope>NUCLEOTIDE SEQUENCE [LARGE SCALE GENOMIC DNA]</scope>
    <source>
        <strain evidence="4">JCM 15896</strain>
    </source>
</reference>
<dbReference type="InterPro" id="IPR011990">
    <property type="entry name" value="TPR-like_helical_dom_sf"/>
</dbReference>
<keyword evidence="2" id="KW-0732">Signal</keyword>
<accession>A0ABP3WUN3</accession>
<evidence type="ECO:0000256" key="1">
    <source>
        <dbReference type="PROSITE-ProRule" id="PRU00339"/>
    </source>
</evidence>
<dbReference type="SMART" id="SM00028">
    <property type="entry name" value="TPR"/>
    <property type="match status" value="2"/>
</dbReference>
<protein>
    <recommendedName>
        <fullName evidence="5">Tetratricopeptide repeat protein</fullName>
    </recommendedName>
</protein>
<sequence length="230" mass="26113">MDNNNRFFVRALCIMSFVCAAVFPVAQAYAADCMTMGWRRGKPFNYYGAETRESTGTYRGGLLYLVESAHFTKKVRRLIEGKTSKQPGDLLFVLGSIPNHPAALDAYARYEHQWQNSPSFRQRLDTDEPPYDAGCFFARAAKIYPNDASTYLTWGIYFYRKNDYQQALERFLAAYAISPNSAEVNYNVGLAYVDVGNVEKAKEFAVRAYQLGYPLQGLKNKIAEFEASNK</sequence>
<organism evidence="3 4">
    <name type="scientific">Aliiglaciecola litoralis</name>
    <dbReference type="NCBI Taxonomy" id="582857"/>
    <lineage>
        <taxon>Bacteria</taxon>
        <taxon>Pseudomonadati</taxon>
        <taxon>Pseudomonadota</taxon>
        <taxon>Gammaproteobacteria</taxon>
        <taxon>Alteromonadales</taxon>
        <taxon>Alteromonadaceae</taxon>
        <taxon>Aliiglaciecola</taxon>
    </lineage>
</organism>
<dbReference type="Proteomes" id="UP001500359">
    <property type="component" value="Unassembled WGS sequence"/>
</dbReference>
<dbReference type="EMBL" id="BAAAFD010000005">
    <property type="protein sequence ID" value="GAA0856939.1"/>
    <property type="molecule type" value="Genomic_DNA"/>
</dbReference>
<gene>
    <name evidence="3" type="ORF">GCM10009114_20740</name>
</gene>